<evidence type="ECO:0000313" key="3">
    <source>
        <dbReference type="Proteomes" id="UP000008044"/>
    </source>
</evidence>
<gene>
    <name evidence="2" type="ordered locus">W5S_2341</name>
</gene>
<reference evidence="2 3" key="1">
    <citation type="journal article" date="2012" name="J. Bacteriol.">
        <title>Genome sequence of Pectobacterium sp. strain SCC3193.</title>
        <authorList>
            <person name="Koskinen J.P."/>
            <person name="Laine P."/>
            <person name="Niemi O."/>
            <person name="Nykyri J."/>
            <person name="Harjunpaa H."/>
            <person name="Auvinen P."/>
            <person name="Paulin L."/>
            <person name="Pirhonen M."/>
            <person name="Palva T."/>
            <person name="Holm L."/>
        </authorList>
    </citation>
    <scope>NUCLEOTIDE SEQUENCE [LARGE SCALE GENOMIC DNA]</scope>
    <source>
        <strain evidence="2 3">SCC3193</strain>
    </source>
</reference>
<dbReference type="HOGENOM" id="CLU_1946738_0_0_6"/>
<feature type="chain" id="PRO_5002611911" evidence="1">
    <location>
        <begin position="21"/>
        <end position="129"/>
    </location>
</feature>
<protein>
    <submittedName>
        <fullName evidence="2">Uncharacterized protein</fullName>
    </submittedName>
</protein>
<dbReference type="EMBL" id="CP003415">
    <property type="protein sequence ID" value="AFI90429.1"/>
    <property type="molecule type" value="Genomic_DNA"/>
</dbReference>
<proteinExistence type="predicted"/>
<dbReference type="Proteomes" id="UP000008044">
    <property type="component" value="Chromosome"/>
</dbReference>
<dbReference type="KEGG" id="pec:W5S_2341"/>
<sequence>MKKIIFVAMAVALFCTAANAVIPALVIGAETVAGFALRAAVSRGAANSSIYAAERVVASNVTKIAINRSVSKISAGAGSRLKLANGVASWALIGDSLLKIGDEIFGSDPNAGISSAPTLAAIDNGRKFF</sequence>
<dbReference type="STRING" id="1905730.W5S_2341"/>
<evidence type="ECO:0000313" key="2">
    <source>
        <dbReference type="EMBL" id="AFI90429.1"/>
    </source>
</evidence>
<name>A0A0H3I5A4_PECPM</name>
<dbReference type="AlphaFoldDB" id="A0A0H3I5A4"/>
<evidence type="ECO:0000256" key="1">
    <source>
        <dbReference type="SAM" id="SignalP"/>
    </source>
</evidence>
<keyword evidence="1" id="KW-0732">Signal</keyword>
<feature type="signal peptide" evidence="1">
    <location>
        <begin position="1"/>
        <end position="20"/>
    </location>
</feature>
<accession>A0A0H3I5A4</accession>
<dbReference type="eggNOG" id="ENOG50330BJ">
    <property type="taxonomic scope" value="Bacteria"/>
</dbReference>
<dbReference type="PATRIC" id="fig|1166016.3.peg.2357"/>
<dbReference type="RefSeq" id="WP_014700010.1">
    <property type="nucleotide sequence ID" value="NC_017845.1"/>
</dbReference>
<organism evidence="2 3">
    <name type="scientific">Pectobacterium parmentieri</name>
    <dbReference type="NCBI Taxonomy" id="1905730"/>
    <lineage>
        <taxon>Bacteria</taxon>
        <taxon>Pseudomonadati</taxon>
        <taxon>Pseudomonadota</taxon>
        <taxon>Gammaproteobacteria</taxon>
        <taxon>Enterobacterales</taxon>
        <taxon>Pectobacteriaceae</taxon>
        <taxon>Pectobacterium</taxon>
    </lineage>
</organism>